<dbReference type="Proteomes" id="UP000178797">
    <property type="component" value="Unassembled WGS sequence"/>
</dbReference>
<dbReference type="InterPro" id="IPR054566">
    <property type="entry name" value="ManC/GMP-like_b-helix"/>
</dbReference>
<dbReference type="PANTHER" id="PTHR46390:SF1">
    <property type="entry name" value="MANNOSE-1-PHOSPHATE GUANYLYLTRANSFERASE"/>
    <property type="match status" value="1"/>
</dbReference>
<dbReference type="SUPFAM" id="SSF53448">
    <property type="entry name" value="Nucleotide-diphospho-sugar transferases"/>
    <property type="match status" value="1"/>
</dbReference>
<comment type="catalytic activity">
    <reaction evidence="7">
        <text>alpha-D-mannose 1-phosphate + GTP + H(+) = GDP-alpha-D-mannose + diphosphate</text>
        <dbReference type="Rhea" id="RHEA:15229"/>
        <dbReference type="ChEBI" id="CHEBI:15378"/>
        <dbReference type="ChEBI" id="CHEBI:33019"/>
        <dbReference type="ChEBI" id="CHEBI:37565"/>
        <dbReference type="ChEBI" id="CHEBI:57527"/>
        <dbReference type="ChEBI" id="CHEBI:58409"/>
        <dbReference type="EC" id="2.7.7.13"/>
    </reaction>
</comment>
<dbReference type="PANTHER" id="PTHR46390">
    <property type="entry name" value="MANNOSE-1-PHOSPHATE GUANYLYLTRANSFERASE"/>
    <property type="match status" value="1"/>
</dbReference>
<evidence type="ECO:0000259" key="9">
    <source>
        <dbReference type="Pfam" id="PF22640"/>
    </source>
</evidence>
<feature type="non-terminal residue" evidence="10">
    <location>
        <position position="1"/>
    </location>
</feature>
<evidence type="ECO:0000256" key="4">
    <source>
        <dbReference type="ARBA" id="ARBA00022695"/>
    </source>
</evidence>
<evidence type="ECO:0000259" key="8">
    <source>
        <dbReference type="Pfam" id="PF00483"/>
    </source>
</evidence>
<protein>
    <recommendedName>
        <fullName evidence="2">mannose-1-phosphate guanylyltransferase</fullName>
        <ecNumber evidence="2">2.7.7.13</ecNumber>
    </recommendedName>
</protein>
<proteinExistence type="inferred from homology"/>
<gene>
    <name evidence="10" type="ORF">A2W05_02825</name>
</gene>
<keyword evidence="6" id="KW-0342">GTP-binding</keyword>
<dbReference type="GO" id="GO:0005525">
    <property type="term" value="F:GTP binding"/>
    <property type="evidence" value="ECO:0007669"/>
    <property type="project" value="UniProtKB-KW"/>
</dbReference>
<dbReference type="EC" id="2.7.7.13" evidence="2"/>
<comment type="similarity">
    <text evidence="1">Belongs to the mannose-6-phosphate isomerase type 2 family.</text>
</comment>
<reference evidence="10 11" key="1">
    <citation type="journal article" date="2016" name="Nat. Commun.">
        <title>Thousands of microbial genomes shed light on interconnected biogeochemical processes in an aquifer system.</title>
        <authorList>
            <person name="Anantharaman K."/>
            <person name="Brown C.T."/>
            <person name="Hug L.A."/>
            <person name="Sharon I."/>
            <person name="Castelle C.J."/>
            <person name="Probst A.J."/>
            <person name="Thomas B.C."/>
            <person name="Singh A."/>
            <person name="Wilkins M.J."/>
            <person name="Karaoz U."/>
            <person name="Brodie E.L."/>
            <person name="Williams K.H."/>
            <person name="Hubbard S.S."/>
            <person name="Banfield J.F."/>
        </authorList>
    </citation>
    <scope>NUCLEOTIDE SEQUENCE [LARGE SCALE GENOMIC DNA]</scope>
</reference>
<dbReference type="InterPro" id="IPR051161">
    <property type="entry name" value="Mannose-6P_isomerase_type2"/>
</dbReference>
<keyword evidence="3" id="KW-0808">Transferase</keyword>
<dbReference type="AlphaFoldDB" id="A0A1F7S207"/>
<feature type="domain" description="MannoseP isomerase/GMP-like beta-helix" evidence="9">
    <location>
        <begin position="282"/>
        <end position="336"/>
    </location>
</feature>
<dbReference type="InterPro" id="IPR005835">
    <property type="entry name" value="NTP_transferase_dom"/>
</dbReference>
<evidence type="ECO:0000313" key="10">
    <source>
        <dbReference type="EMBL" id="OGL47842.1"/>
    </source>
</evidence>
<evidence type="ECO:0000256" key="1">
    <source>
        <dbReference type="ARBA" id="ARBA00006115"/>
    </source>
</evidence>
<dbReference type="Gene3D" id="3.90.550.10">
    <property type="entry name" value="Spore Coat Polysaccharide Biosynthesis Protein SpsA, Chain A"/>
    <property type="match status" value="1"/>
</dbReference>
<sequence>TRFWPLSKGKLPKQLLSLTGTKTMLQLTVERVMPISKPENILIVTNVEHGKEVSRQLPYIPKKNILQEPVGRNTAACIGLASVHINKIDPSGNMVVLPSDHFITNPEELRKLLFLIDKTIKKMDCLFTIGFNPTYPETGYGYIQLGKEIDKTNSHKIFEVRRFTEKPNLKTAKRFLRTGKYLWNSGIFAWKAKTILNEIKNHLPNLSDGLRKIENSIGKTNESGIMRKIYSGLDNISIDYGIMEKSSNIAVIPSKIHWKDLGNWNSLEEILKKDATNNISVGKNILIDTKDSIIFSTDQIIATLGVKDLIIVQAGNAVFVCHRKRDQDVKKIISALEQMGLKAYL</sequence>
<evidence type="ECO:0000256" key="5">
    <source>
        <dbReference type="ARBA" id="ARBA00022741"/>
    </source>
</evidence>
<comment type="caution">
    <text evidence="10">The sequence shown here is derived from an EMBL/GenBank/DDBJ whole genome shotgun (WGS) entry which is preliminary data.</text>
</comment>
<dbReference type="Pfam" id="PF22640">
    <property type="entry name" value="ManC_GMP_beta-helix"/>
    <property type="match status" value="1"/>
</dbReference>
<dbReference type="Pfam" id="PF00483">
    <property type="entry name" value="NTP_transferase"/>
    <property type="match status" value="1"/>
</dbReference>
<evidence type="ECO:0000313" key="11">
    <source>
        <dbReference type="Proteomes" id="UP000178797"/>
    </source>
</evidence>
<dbReference type="InterPro" id="IPR049577">
    <property type="entry name" value="GMPP_N"/>
</dbReference>
<keyword evidence="4" id="KW-0548">Nucleotidyltransferase</keyword>
<feature type="domain" description="Nucleotidyl transferase" evidence="8">
    <location>
        <begin position="1"/>
        <end position="275"/>
    </location>
</feature>
<evidence type="ECO:0000256" key="6">
    <source>
        <dbReference type="ARBA" id="ARBA00023134"/>
    </source>
</evidence>
<dbReference type="InterPro" id="IPR029044">
    <property type="entry name" value="Nucleotide-diphossugar_trans"/>
</dbReference>
<evidence type="ECO:0000256" key="2">
    <source>
        <dbReference type="ARBA" id="ARBA00012387"/>
    </source>
</evidence>
<dbReference type="CDD" id="cd02509">
    <property type="entry name" value="GDP-M1P_Guanylyltransferase"/>
    <property type="match status" value="1"/>
</dbReference>
<accession>A0A1F7S207</accession>
<dbReference type="SUPFAM" id="SSF159283">
    <property type="entry name" value="Guanosine diphospho-D-mannose pyrophosphorylase/mannose-6-phosphate isomerase linker domain"/>
    <property type="match status" value="1"/>
</dbReference>
<evidence type="ECO:0000256" key="3">
    <source>
        <dbReference type="ARBA" id="ARBA00022679"/>
    </source>
</evidence>
<keyword evidence="5" id="KW-0547">Nucleotide-binding</keyword>
<name>A0A1F7S207_9BACT</name>
<dbReference type="EMBL" id="MGDE01000002">
    <property type="protein sequence ID" value="OGL47842.1"/>
    <property type="molecule type" value="Genomic_DNA"/>
</dbReference>
<dbReference type="FunFam" id="3.90.550.10:FF:000046">
    <property type="entry name" value="Mannose-1-phosphate guanylyltransferase (GDP)"/>
    <property type="match status" value="1"/>
</dbReference>
<organism evidence="10 11">
    <name type="scientific">Candidatus Schekmanbacteria bacterium RBG_16_38_10</name>
    <dbReference type="NCBI Taxonomy" id="1817879"/>
    <lineage>
        <taxon>Bacteria</taxon>
        <taxon>Candidatus Schekmaniibacteriota</taxon>
    </lineage>
</organism>
<dbReference type="GO" id="GO:0009298">
    <property type="term" value="P:GDP-mannose biosynthetic process"/>
    <property type="evidence" value="ECO:0007669"/>
    <property type="project" value="TreeGrafter"/>
</dbReference>
<evidence type="ECO:0000256" key="7">
    <source>
        <dbReference type="ARBA" id="ARBA00047343"/>
    </source>
</evidence>
<dbReference type="GO" id="GO:0004475">
    <property type="term" value="F:mannose-1-phosphate guanylyltransferase (GTP) activity"/>
    <property type="evidence" value="ECO:0007669"/>
    <property type="project" value="UniProtKB-EC"/>
</dbReference>